<sequence length="176" mass="19489">MTSNDVDHQLTTTARGTTAAASAEPRWLDAEQQRLWRAYLDGTVRFIESLGRDHEERSDVSLNEYELLVRLSESPDHTLRMSALADGLARSRSRVTHTVARMEARGLVRRSASTGDRRGVNCEMTTEGYRVLVASAPAHVAAVRRFMVDVLTPEQFRALGEAMAAVAEACKADRDS</sequence>
<dbReference type="SMART" id="SM00347">
    <property type="entry name" value="HTH_MARR"/>
    <property type="match status" value="1"/>
</dbReference>
<dbReference type="Gene3D" id="1.10.10.10">
    <property type="entry name" value="Winged helix-like DNA-binding domain superfamily/Winged helix DNA-binding domain"/>
    <property type="match status" value="1"/>
</dbReference>
<dbReference type="GO" id="GO:0003700">
    <property type="term" value="F:DNA-binding transcription factor activity"/>
    <property type="evidence" value="ECO:0007669"/>
    <property type="project" value="InterPro"/>
</dbReference>
<feature type="domain" description="HTH marR-type" evidence="2">
    <location>
        <begin position="3"/>
        <end position="168"/>
    </location>
</feature>
<dbReference type="SUPFAM" id="SSF46785">
    <property type="entry name" value="Winged helix' DNA-binding domain"/>
    <property type="match status" value="1"/>
</dbReference>
<evidence type="ECO:0000259" key="2">
    <source>
        <dbReference type="PROSITE" id="PS50995"/>
    </source>
</evidence>
<dbReference type="PANTHER" id="PTHR33164">
    <property type="entry name" value="TRANSCRIPTIONAL REGULATOR, MARR FAMILY"/>
    <property type="match status" value="1"/>
</dbReference>
<dbReference type="Pfam" id="PF01047">
    <property type="entry name" value="MarR"/>
    <property type="match status" value="1"/>
</dbReference>
<dbReference type="AlphaFoldDB" id="A0AAU8G1I6"/>
<dbReference type="GO" id="GO:0006950">
    <property type="term" value="P:response to stress"/>
    <property type="evidence" value="ECO:0007669"/>
    <property type="project" value="TreeGrafter"/>
</dbReference>
<protein>
    <submittedName>
        <fullName evidence="3">MarR family transcriptional regulator</fullName>
    </submittedName>
</protein>
<proteinExistence type="predicted"/>
<feature type="region of interest" description="Disordered" evidence="1">
    <location>
        <begin position="1"/>
        <end position="24"/>
    </location>
</feature>
<dbReference type="InterPro" id="IPR000835">
    <property type="entry name" value="HTH_MarR-typ"/>
</dbReference>
<dbReference type="RefSeq" id="WP_353707743.1">
    <property type="nucleotide sequence ID" value="NZ_CP159290.1"/>
</dbReference>
<dbReference type="EMBL" id="CP159290">
    <property type="protein sequence ID" value="XCH29480.1"/>
    <property type="molecule type" value="Genomic_DNA"/>
</dbReference>
<dbReference type="InterPro" id="IPR036388">
    <property type="entry name" value="WH-like_DNA-bd_sf"/>
</dbReference>
<dbReference type="InterPro" id="IPR039422">
    <property type="entry name" value="MarR/SlyA-like"/>
</dbReference>
<gene>
    <name evidence="3" type="ORF">ABRQ22_18165</name>
</gene>
<dbReference type="PANTHER" id="PTHR33164:SF99">
    <property type="entry name" value="MARR FAMILY REGULATORY PROTEIN"/>
    <property type="match status" value="1"/>
</dbReference>
<dbReference type="InterPro" id="IPR036390">
    <property type="entry name" value="WH_DNA-bd_sf"/>
</dbReference>
<evidence type="ECO:0000256" key="1">
    <source>
        <dbReference type="SAM" id="MobiDB-lite"/>
    </source>
</evidence>
<accession>A0AAU8G1I6</accession>
<name>A0AAU8G1I6_9MICO</name>
<evidence type="ECO:0000313" key="3">
    <source>
        <dbReference type="EMBL" id="XCH29480.1"/>
    </source>
</evidence>
<organism evidence="3">
    <name type="scientific">Cellulosimicrobium sp. ES-005</name>
    <dbReference type="NCBI Taxonomy" id="3163031"/>
    <lineage>
        <taxon>Bacteria</taxon>
        <taxon>Bacillati</taxon>
        <taxon>Actinomycetota</taxon>
        <taxon>Actinomycetes</taxon>
        <taxon>Micrococcales</taxon>
        <taxon>Promicromonosporaceae</taxon>
        <taxon>Cellulosimicrobium</taxon>
    </lineage>
</organism>
<feature type="compositionally biased region" description="Low complexity" evidence="1">
    <location>
        <begin position="11"/>
        <end position="23"/>
    </location>
</feature>
<dbReference type="PROSITE" id="PS50995">
    <property type="entry name" value="HTH_MARR_2"/>
    <property type="match status" value="1"/>
</dbReference>
<reference evidence="3" key="1">
    <citation type="submission" date="2024-06" db="EMBL/GenBank/DDBJ databases">
        <title>Complete genome sequence of the cellulolytic actinobacterium, Cellulosimicrobium ES-005.</title>
        <authorList>
            <person name="Matthews C.T."/>
            <person name="Underwood K.D."/>
            <person name="Ghanchi K.M."/>
            <person name="Fields S.D."/>
            <person name="Gardner S.G."/>
        </authorList>
    </citation>
    <scope>NUCLEOTIDE SEQUENCE</scope>
    <source>
        <strain evidence="3">ES-005</strain>
    </source>
</reference>